<dbReference type="EMBL" id="LQQA01000033">
    <property type="protein sequence ID" value="ORX10100.1"/>
    <property type="molecule type" value="Genomic_DNA"/>
</dbReference>
<accession>A0A1X2EUY5</accession>
<name>A0A1X2EUY5_9MYCO</name>
<evidence type="ECO:0000313" key="1">
    <source>
        <dbReference type="EMBL" id="ORX10100.1"/>
    </source>
</evidence>
<evidence type="ECO:0000313" key="2">
    <source>
        <dbReference type="Proteomes" id="UP000193964"/>
    </source>
</evidence>
<dbReference type="RefSeq" id="WP_085149514.1">
    <property type="nucleotide sequence ID" value="NZ_JACKUA010000020.1"/>
</dbReference>
<proteinExistence type="predicted"/>
<protein>
    <recommendedName>
        <fullName evidence="3">Regulatory protein</fullName>
    </recommendedName>
</protein>
<sequence>MKLKIDTAAVSWMCTKTAEARTDFETGQPKVDKTTGLVLWQVQLMALDSDGAEVLTVTVPGEPKVTVGQQVTVVNLVATPWNQNGRAGVAYRADAITVSEGKSAGPRQ</sequence>
<organism evidence="1 2">
    <name type="scientific">Mycolicibacterium wolinskyi</name>
    <dbReference type="NCBI Taxonomy" id="59750"/>
    <lineage>
        <taxon>Bacteria</taxon>
        <taxon>Bacillati</taxon>
        <taxon>Actinomycetota</taxon>
        <taxon>Actinomycetes</taxon>
        <taxon>Mycobacteriales</taxon>
        <taxon>Mycobacteriaceae</taxon>
        <taxon>Mycolicibacterium</taxon>
    </lineage>
</organism>
<evidence type="ECO:0008006" key="3">
    <source>
        <dbReference type="Google" id="ProtNLM"/>
    </source>
</evidence>
<dbReference type="Proteomes" id="UP000193964">
    <property type="component" value="Unassembled WGS sequence"/>
</dbReference>
<dbReference type="OrthoDB" id="4299905at2"/>
<gene>
    <name evidence="1" type="ORF">AWC31_07930</name>
</gene>
<comment type="caution">
    <text evidence="1">The sequence shown here is derived from an EMBL/GenBank/DDBJ whole genome shotgun (WGS) entry which is preliminary data.</text>
</comment>
<reference evidence="1 2" key="1">
    <citation type="submission" date="2016-01" db="EMBL/GenBank/DDBJ databases">
        <title>The new phylogeny of the genus Mycobacterium.</title>
        <authorList>
            <person name="Tarcisio F."/>
            <person name="Conor M."/>
            <person name="Antonella G."/>
            <person name="Elisabetta G."/>
            <person name="Giulia F.S."/>
            <person name="Sara T."/>
            <person name="Anna F."/>
            <person name="Clotilde B."/>
            <person name="Roberto B."/>
            <person name="Veronica D.S."/>
            <person name="Fabio R."/>
            <person name="Monica P."/>
            <person name="Olivier J."/>
            <person name="Enrico T."/>
            <person name="Nicola S."/>
        </authorList>
    </citation>
    <scope>NUCLEOTIDE SEQUENCE [LARGE SCALE GENOMIC DNA]</scope>
    <source>
        <strain evidence="1 2">ATCC 700010</strain>
    </source>
</reference>
<dbReference type="AlphaFoldDB" id="A0A1X2EUY5"/>